<gene>
    <name evidence="2" type="ORF">B9J98_07215</name>
</gene>
<protein>
    <recommendedName>
        <fullName evidence="1">YprB ribonuclease H-like domain-containing protein</fullName>
    </recommendedName>
</protein>
<dbReference type="EMBL" id="NDWU01000022">
    <property type="protein sequence ID" value="PUA31237.1"/>
    <property type="molecule type" value="Genomic_DNA"/>
</dbReference>
<dbReference type="InterPro" id="IPR038720">
    <property type="entry name" value="YprB_RNase_H-like_dom"/>
</dbReference>
<comment type="caution">
    <text evidence="2">The sequence shown here is derived from an EMBL/GenBank/DDBJ whole genome shotgun (WGS) entry which is preliminary data.</text>
</comment>
<organism evidence="2 3">
    <name type="scientific">Candidatus Terraquivivens tikiterensis</name>
    <dbReference type="NCBI Taxonomy" id="1980982"/>
    <lineage>
        <taxon>Archaea</taxon>
        <taxon>Nitrososphaerota</taxon>
        <taxon>Candidatus Wolframiiraptoraceae</taxon>
        <taxon>Candidatus Terraquivivens</taxon>
    </lineage>
</organism>
<dbReference type="GO" id="GO:0003676">
    <property type="term" value="F:nucleic acid binding"/>
    <property type="evidence" value="ECO:0007669"/>
    <property type="project" value="InterPro"/>
</dbReference>
<proteinExistence type="predicted"/>
<evidence type="ECO:0000259" key="1">
    <source>
        <dbReference type="Pfam" id="PF13482"/>
    </source>
</evidence>
<accession>A0A2R7Y1L1</accession>
<dbReference type="InterPro" id="IPR012337">
    <property type="entry name" value="RNaseH-like_sf"/>
</dbReference>
<reference evidence="2 3" key="1">
    <citation type="submission" date="2017-04" db="EMBL/GenBank/DDBJ databases">
        <title>Draft Aigarchaeota genome from a New Zealand hot spring.</title>
        <authorList>
            <person name="Reysenbach A.-L."/>
            <person name="Donaho J.A."/>
            <person name="Gerhart J."/>
            <person name="Kelley J.F."/>
            <person name="Kouba K."/>
            <person name="Podar M."/>
            <person name="Stott M."/>
        </authorList>
    </citation>
    <scope>NUCLEOTIDE SEQUENCE [LARGE SCALE GENOMIC DNA]</scope>
    <source>
        <strain evidence="2">NZ13_MG1</strain>
    </source>
</reference>
<dbReference type="AlphaFoldDB" id="A0A2R7Y1L1"/>
<dbReference type="Gene3D" id="3.30.420.10">
    <property type="entry name" value="Ribonuclease H-like superfamily/Ribonuclease H"/>
    <property type="match status" value="1"/>
</dbReference>
<name>A0A2R7Y1L1_9ARCH</name>
<dbReference type="PANTHER" id="PTHR38462:SF1">
    <property type="entry name" value="YPRB RIBONUCLEASE H-LIKE DOMAIN-CONTAINING PROTEIN"/>
    <property type="match status" value="1"/>
</dbReference>
<evidence type="ECO:0000313" key="2">
    <source>
        <dbReference type="EMBL" id="PUA31237.1"/>
    </source>
</evidence>
<sequence>MRALQKHEKVGPRICFLDVEATSLEADVGTTVGIGLMEDDGRFSYISVDRPELEKNRLKNFLERLERHHIIVTWNGKSFDIPFLVSRIIKHGLRVEPLLSAYHLDMAEFVKNNLKLSRTDIFHVSKFLGIRKDVATLGQDVPGLYVKAMKGDRVAVRRIERHCRDDLNALRLIFLKLKPLVKLLKPELPI</sequence>
<dbReference type="InterPro" id="IPR036397">
    <property type="entry name" value="RNaseH_sf"/>
</dbReference>
<dbReference type="Proteomes" id="UP000244066">
    <property type="component" value="Unassembled WGS sequence"/>
</dbReference>
<evidence type="ECO:0000313" key="3">
    <source>
        <dbReference type="Proteomes" id="UP000244066"/>
    </source>
</evidence>
<dbReference type="PANTHER" id="PTHR38462">
    <property type="entry name" value="EXONUCLEASE-LIKE PROTEIN"/>
    <property type="match status" value="1"/>
</dbReference>
<dbReference type="Pfam" id="PF13482">
    <property type="entry name" value="RNase_H_2"/>
    <property type="match status" value="1"/>
</dbReference>
<dbReference type="SUPFAM" id="SSF53098">
    <property type="entry name" value="Ribonuclease H-like"/>
    <property type="match status" value="1"/>
</dbReference>
<feature type="domain" description="YprB ribonuclease H-like" evidence="1">
    <location>
        <begin position="15"/>
        <end position="174"/>
    </location>
</feature>